<dbReference type="AlphaFoldDB" id="Q0WM32"/>
<proteinExistence type="evidence at transcript level"/>
<sequence>MSIKESLIKFVFEPNKKTEVKA</sequence>
<evidence type="ECO:0000313" key="1">
    <source>
        <dbReference type="EMBL" id="BAF01825.1"/>
    </source>
</evidence>
<dbReference type="EMBL" id="AK230001">
    <property type="protein sequence ID" value="BAF01825.1"/>
    <property type="molecule type" value="mRNA"/>
</dbReference>
<accession>Q0WM32</accession>
<name>Q0WM32_ARATH</name>
<gene>
    <name evidence="1" type="ordered locus">At1g63000</name>
</gene>
<reference evidence="1" key="1">
    <citation type="submission" date="2006-07" db="EMBL/GenBank/DDBJ databases">
        <title>Large-scale analysis of RIKEN Arabidopsis full-length (RAFL) cDNAs.</title>
        <authorList>
            <person name="Totoki Y."/>
            <person name="Seki M."/>
            <person name="Ishida J."/>
            <person name="Nakajima M."/>
            <person name="Enju A."/>
            <person name="Morosawa T."/>
            <person name="Kamiya A."/>
            <person name="Narusaka M."/>
            <person name="Shin-i T."/>
            <person name="Nakagawa M."/>
            <person name="Sakamoto N."/>
            <person name="Oishi K."/>
            <person name="Kohara Y."/>
            <person name="Kobayashi M."/>
            <person name="Toyoda A."/>
            <person name="Sakaki Y."/>
            <person name="Sakurai T."/>
            <person name="Iida K."/>
            <person name="Akiyama K."/>
            <person name="Satou M."/>
            <person name="Toyoda T."/>
            <person name="Konagaya A."/>
            <person name="Carninci P."/>
            <person name="Kawai J."/>
            <person name="Hayashizaki Y."/>
            <person name="Shinozaki K."/>
        </authorList>
    </citation>
    <scope>NUCLEOTIDE SEQUENCE</scope>
</reference>
<protein>
    <submittedName>
        <fullName evidence="1">Uncharacterized protein At1g63000</fullName>
    </submittedName>
</protein>
<organism evidence="1">
    <name type="scientific">Arabidopsis thaliana</name>
    <name type="common">Mouse-ear cress</name>
    <dbReference type="NCBI Taxonomy" id="3702"/>
    <lineage>
        <taxon>Eukaryota</taxon>
        <taxon>Viridiplantae</taxon>
        <taxon>Streptophyta</taxon>
        <taxon>Embryophyta</taxon>
        <taxon>Tracheophyta</taxon>
        <taxon>Spermatophyta</taxon>
        <taxon>Magnoliopsida</taxon>
        <taxon>eudicotyledons</taxon>
        <taxon>Gunneridae</taxon>
        <taxon>Pentapetalae</taxon>
        <taxon>rosids</taxon>
        <taxon>malvids</taxon>
        <taxon>Brassicales</taxon>
        <taxon>Brassicaceae</taxon>
        <taxon>Camelineae</taxon>
        <taxon>Arabidopsis</taxon>
    </lineage>
</organism>